<dbReference type="EMBL" id="JBGEWD010000025">
    <property type="protein sequence ID" value="MEY8001812.1"/>
    <property type="molecule type" value="Genomic_DNA"/>
</dbReference>
<feature type="region of interest" description="Disordered" evidence="1">
    <location>
        <begin position="70"/>
        <end position="90"/>
    </location>
</feature>
<reference evidence="2 3" key="1">
    <citation type="submission" date="2024-08" db="EMBL/GenBank/DDBJ databases">
        <title>Clostridium lapicellarii sp. nov., and Clostridium renhuaiense sp. nov., two species isolated from the mud in a fermentation cellar used for producing sauce-flavour Chinese liquors.</title>
        <authorList>
            <person name="Yang F."/>
            <person name="Wang H."/>
            <person name="Chen L.Q."/>
            <person name="Zhou N."/>
            <person name="Lu J.J."/>
            <person name="Pu X.X."/>
            <person name="Wan B."/>
            <person name="Wang L."/>
            <person name="Liu S.J."/>
        </authorList>
    </citation>
    <scope>NUCLEOTIDE SEQUENCE [LARGE SCALE GENOMIC DNA]</scope>
    <source>
        <strain evidence="2 3">MT-5</strain>
    </source>
</reference>
<organism evidence="2 3">
    <name type="scientific">Clostridium moutaii</name>
    <dbReference type="NCBI Taxonomy" id="3240932"/>
    <lineage>
        <taxon>Bacteria</taxon>
        <taxon>Bacillati</taxon>
        <taxon>Bacillota</taxon>
        <taxon>Clostridia</taxon>
        <taxon>Eubacteriales</taxon>
        <taxon>Clostridiaceae</taxon>
        <taxon>Clostridium</taxon>
    </lineage>
</organism>
<evidence type="ECO:0000313" key="3">
    <source>
        <dbReference type="Proteomes" id="UP001564657"/>
    </source>
</evidence>
<comment type="caution">
    <text evidence="2">The sequence shown here is derived from an EMBL/GenBank/DDBJ whole genome shotgun (WGS) entry which is preliminary data.</text>
</comment>
<accession>A0ABV4BUU3</accession>
<gene>
    <name evidence="2" type="ORF">AB8U03_16750</name>
</gene>
<protein>
    <submittedName>
        <fullName evidence="2">Uncharacterized protein</fullName>
    </submittedName>
</protein>
<feature type="compositionally biased region" description="Polar residues" evidence="1">
    <location>
        <begin position="78"/>
        <end position="90"/>
    </location>
</feature>
<evidence type="ECO:0000256" key="1">
    <source>
        <dbReference type="SAM" id="MobiDB-lite"/>
    </source>
</evidence>
<keyword evidence="3" id="KW-1185">Reference proteome</keyword>
<evidence type="ECO:0000313" key="2">
    <source>
        <dbReference type="EMBL" id="MEY8001812.1"/>
    </source>
</evidence>
<proteinExistence type="predicted"/>
<dbReference type="Proteomes" id="UP001564657">
    <property type="component" value="Unassembled WGS sequence"/>
</dbReference>
<name>A0ABV4BUU3_9CLOT</name>
<sequence>MDENVKTIVSGVIENKVYELKTPEERKTAQQTAIQTQVSQLQTQNSQFQSEKGQLQQENEELKKKIADMQNIVAPANDTANTETPAQPAQ</sequence>